<feature type="transmembrane region" description="Helical" evidence="2">
    <location>
        <begin position="469"/>
        <end position="489"/>
    </location>
</feature>
<feature type="transmembrane region" description="Helical" evidence="2">
    <location>
        <begin position="253"/>
        <end position="276"/>
    </location>
</feature>
<feature type="transmembrane region" description="Helical" evidence="2">
    <location>
        <begin position="328"/>
        <end position="353"/>
    </location>
</feature>
<sequence>MPPMKSPKSARPQATGREPEAAAPASPVQEGPETAQAGPAAGSSRLDLLCDRLSGHCDRLASTVTASSLGRWWTATAAPGRVDWALLTVLLAVAYVVFLYGDVRATFEHSFNFLDAVLSGRLRDFYTISIQNTSTGHPAVYDIPLYAVFALWNLPTYVLYKLTGYEYLVSTPAQLWLKTMMVVAAVACAKVLADLARDLGVGRDRAKWVAFYFLSSMAVFMPVFVVVQYDIVLVLTVLLGMRAYVRGDLRRFLLWFMLANTLKLFAVFIFIPLLLLREKRLRVVVGQLVAGMVPLALCRLLYRGDAGYAAATSGFTDGMMDRLVATHIGWIGGGAPIPLFVVFMVCLTVFAYAKRPVDDLERNAVAIYLCLAVYAVFMAVVPLNPYWVVLMSPFAVLMVFLNPRHLVLNTLLEMVVSGGVVMLYMRIGYSIYNRAIFEQLLLPHLTAGAEYPRYPTPNDVLIDMGLGGGTPFIIGVLVAAVASFLVLNYPGRGFLEQMGNLERLPRSVAWTRLLAPLGFAGLLLVTYFVPAVPVVYTSAHAAPTAGEGNLLAPGAELSETFQLEQSTETESIGVGFMASTVPWIDSSTITVSLSDSSGRQVFTTTMPANSLGDKVTQLPTSGLLLEAGTPYTLRITSQNTEGGLARVQINPDLDRNRTTYNGAEVPGDLVLVVSGTVR</sequence>
<keyword evidence="2" id="KW-1133">Transmembrane helix</keyword>
<feature type="transmembrane region" description="Helical" evidence="2">
    <location>
        <begin position="365"/>
        <end position="386"/>
    </location>
</feature>
<proteinExistence type="predicted"/>
<dbReference type="EMBL" id="UAPQ01000006">
    <property type="protein sequence ID" value="SPT53295.1"/>
    <property type="molecule type" value="Genomic_DNA"/>
</dbReference>
<name>A0ABY1VMI3_9ACTO</name>
<organism evidence="3 4">
    <name type="scientific">Actinomyces bovis</name>
    <dbReference type="NCBI Taxonomy" id="1658"/>
    <lineage>
        <taxon>Bacteria</taxon>
        <taxon>Bacillati</taxon>
        <taxon>Actinomycetota</taxon>
        <taxon>Actinomycetes</taxon>
        <taxon>Actinomycetales</taxon>
        <taxon>Actinomycetaceae</taxon>
        <taxon>Actinomyces</taxon>
    </lineage>
</organism>
<dbReference type="RefSeq" id="WP_229116805.1">
    <property type="nucleotide sequence ID" value="NZ_UAPQ01000006.1"/>
</dbReference>
<keyword evidence="2" id="KW-0472">Membrane</keyword>
<dbReference type="Proteomes" id="UP000250006">
    <property type="component" value="Unassembled WGS sequence"/>
</dbReference>
<evidence type="ECO:0000256" key="2">
    <source>
        <dbReference type="SAM" id="Phobius"/>
    </source>
</evidence>
<feature type="transmembrane region" description="Helical" evidence="2">
    <location>
        <begin position="510"/>
        <end position="529"/>
    </location>
</feature>
<accession>A0ABY1VMI3</accession>
<evidence type="ECO:0000313" key="3">
    <source>
        <dbReference type="EMBL" id="SPT53295.1"/>
    </source>
</evidence>
<feature type="transmembrane region" description="Helical" evidence="2">
    <location>
        <begin position="283"/>
        <end position="302"/>
    </location>
</feature>
<feature type="transmembrane region" description="Helical" evidence="2">
    <location>
        <begin position="84"/>
        <end position="101"/>
    </location>
</feature>
<feature type="transmembrane region" description="Helical" evidence="2">
    <location>
        <begin position="208"/>
        <end position="241"/>
    </location>
</feature>
<feature type="transmembrane region" description="Helical" evidence="2">
    <location>
        <begin position="175"/>
        <end position="196"/>
    </location>
</feature>
<keyword evidence="2" id="KW-0812">Transmembrane</keyword>
<comment type="caution">
    <text evidence="3">The sequence shown here is derived from an EMBL/GenBank/DDBJ whole genome shotgun (WGS) entry which is preliminary data.</text>
</comment>
<gene>
    <name evidence="3" type="ORF">NCTC11535_00958</name>
</gene>
<evidence type="ECO:0000313" key="4">
    <source>
        <dbReference type="Proteomes" id="UP000250006"/>
    </source>
</evidence>
<feature type="region of interest" description="Disordered" evidence="1">
    <location>
        <begin position="1"/>
        <end position="41"/>
    </location>
</feature>
<evidence type="ECO:0008006" key="5">
    <source>
        <dbReference type="Google" id="ProtNLM"/>
    </source>
</evidence>
<protein>
    <recommendedName>
        <fullName evidence="5">DUF2029 domain-containing protein</fullName>
    </recommendedName>
</protein>
<reference evidence="3 4" key="1">
    <citation type="submission" date="2018-06" db="EMBL/GenBank/DDBJ databases">
        <authorList>
            <consortium name="Pathogen Informatics"/>
            <person name="Doyle S."/>
        </authorList>
    </citation>
    <scope>NUCLEOTIDE SEQUENCE [LARGE SCALE GENOMIC DNA]</scope>
    <source>
        <strain evidence="3 4">NCTC11535</strain>
    </source>
</reference>
<evidence type="ECO:0000256" key="1">
    <source>
        <dbReference type="SAM" id="MobiDB-lite"/>
    </source>
</evidence>
<keyword evidence="4" id="KW-1185">Reference proteome</keyword>